<dbReference type="InterPro" id="IPR002624">
    <property type="entry name" value="DCK/DGK"/>
</dbReference>
<dbReference type="Pfam" id="PF01712">
    <property type="entry name" value="dNK"/>
    <property type="match status" value="1"/>
</dbReference>
<accession>A0ABN8I7A6</accession>
<dbReference type="CDD" id="cd01673">
    <property type="entry name" value="dNK"/>
    <property type="match status" value="1"/>
</dbReference>
<sequence>MLRHGTRGILLKAYRNFHMMSITKSKPFTVFVEGNIGSGKTTFLEHFRQFEDITLLTEPVEEWRNLHGWNLLDLMYKDPAKWAMTFQAYVSLTMLEMHRRPTVTPIKLMERSIYSARYCFVEHMMKAGTLHPAQFAVLDEWFRFIHQQIPIEADLIVYLKTTPSVVYERIKKRARSEEQCVPITYIEELHKLHEDWLINRTHAECPAPVLILDADLDLSQITEEYRKSEHQILRKAVDVVMSSPNKLSPKKPINSSPISIVPQFKL</sequence>
<protein>
    <recommendedName>
        <fullName evidence="2">Deoxynucleoside kinase domain-containing protein</fullName>
    </recommendedName>
</protein>
<dbReference type="InterPro" id="IPR027417">
    <property type="entry name" value="P-loop_NTPase"/>
</dbReference>
<dbReference type="InterPro" id="IPR031314">
    <property type="entry name" value="DNK_dom"/>
</dbReference>
<keyword evidence="4" id="KW-1185">Reference proteome</keyword>
<proteinExistence type="inferred from homology"/>
<dbReference type="EMBL" id="OW152814">
    <property type="protein sequence ID" value="CAH2049984.1"/>
    <property type="molecule type" value="Genomic_DNA"/>
</dbReference>
<gene>
    <name evidence="3" type="ORF">IPOD504_LOCUS7148</name>
</gene>
<feature type="domain" description="Deoxynucleoside kinase" evidence="2">
    <location>
        <begin position="31"/>
        <end position="227"/>
    </location>
</feature>
<comment type="similarity">
    <text evidence="1">Belongs to the DCK/DGK family.</text>
</comment>
<dbReference type="PANTHER" id="PTHR10513">
    <property type="entry name" value="DEOXYNUCLEOSIDE KINASE"/>
    <property type="match status" value="1"/>
</dbReference>
<reference evidence="3" key="1">
    <citation type="submission" date="2022-03" db="EMBL/GenBank/DDBJ databases">
        <authorList>
            <person name="Martin H S."/>
        </authorList>
    </citation>
    <scope>NUCLEOTIDE SEQUENCE</scope>
</reference>
<dbReference type="SUPFAM" id="SSF52540">
    <property type="entry name" value="P-loop containing nucleoside triphosphate hydrolases"/>
    <property type="match status" value="1"/>
</dbReference>
<dbReference type="InterPro" id="IPR050566">
    <property type="entry name" value="Deoxyribonucleoside_kinase"/>
</dbReference>
<dbReference type="PANTHER" id="PTHR10513:SF24">
    <property type="entry name" value="THYMIDINE KINASE 2, MITOCHONDRIAL"/>
    <property type="match status" value="1"/>
</dbReference>
<feature type="non-terminal residue" evidence="3">
    <location>
        <position position="1"/>
    </location>
</feature>
<organism evidence="3 4">
    <name type="scientific">Iphiclides podalirius</name>
    <name type="common">scarce swallowtail</name>
    <dbReference type="NCBI Taxonomy" id="110791"/>
    <lineage>
        <taxon>Eukaryota</taxon>
        <taxon>Metazoa</taxon>
        <taxon>Ecdysozoa</taxon>
        <taxon>Arthropoda</taxon>
        <taxon>Hexapoda</taxon>
        <taxon>Insecta</taxon>
        <taxon>Pterygota</taxon>
        <taxon>Neoptera</taxon>
        <taxon>Endopterygota</taxon>
        <taxon>Lepidoptera</taxon>
        <taxon>Glossata</taxon>
        <taxon>Ditrysia</taxon>
        <taxon>Papilionoidea</taxon>
        <taxon>Papilionidae</taxon>
        <taxon>Papilioninae</taxon>
        <taxon>Iphiclides</taxon>
    </lineage>
</organism>
<evidence type="ECO:0000256" key="1">
    <source>
        <dbReference type="ARBA" id="ARBA00007420"/>
    </source>
</evidence>
<name>A0ABN8I7A6_9NEOP</name>
<evidence type="ECO:0000313" key="4">
    <source>
        <dbReference type="Proteomes" id="UP000837857"/>
    </source>
</evidence>
<evidence type="ECO:0000259" key="2">
    <source>
        <dbReference type="Pfam" id="PF01712"/>
    </source>
</evidence>
<dbReference type="Gene3D" id="3.40.50.300">
    <property type="entry name" value="P-loop containing nucleotide triphosphate hydrolases"/>
    <property type="match status" value="1"/>
</dbReference>
<dbReference type="PIRSF" id="PIRSF000705">
    <property type="entry name" value="DNK"/>
    <property type="match status" value="1"/>
</dbReference>
<dbReference type="Proteomes" id="UP000837857">
    <property type="component" value="Chromosome 2"/>
</dbReference>
<evidence type="ECO:0000313" key="3">
    <source>
        <dbReference type="EMBL" id="CAH2049984.1"/>
    </source>
</evidence>